<organism evidence="2 3">
    <name type="scientific">Cichlidogyrus casuarinus</name>
    <dbReference type="NCBI Taxonomy" id="1844966"/>
    <lineage>
        <taxon>Eukaryota</taxon>
        <taxon>Metazoa</taxon>
        <taxon>Spiralia</taxon>
        <taxon>Lophotrochozoa</taxon>
        <taxon>Platyhelminthes</taxon>
        <taxon>Monogenea</taxon>
        <taxon>Monopisthocotylea</taxon>
        <taxon>Dactylogyridea</taxon>
        <taxon>Ancyrocephalidae</taxon>
        <taxon>Cichlidogyrus</taxon>
    </lineage>
</organism>
<feature type="transmembrane region" description="Helical" evidence="1">
    <location>
        <begin position="450"/>
        <end position="469"/>
    </location>
</feature>
<dbReference type="EMBL" id="JBJKFK010000782">
    <property type="protein sequence ID" value="KAL3315295.1"/>
    <property type="molecule type" value="Genomic_DNA"/>
</dbReference>
<sequence length="495" mass="54261">MGMKFDNYHSEVDSYHAIGEILIHYDYFDQLLTFVPPYSAYLFCYNTFIPSKVIKNASEFREPNSALLVMTRVGSRSMFDSSAFAMSGIVPSVAVQLSVASHLLNLPAFRENKLKRDVLFAFLDMDSYDFLGTQLFAKQLEPPFMSIGIPVPYSLSSFYAALEIGLIGRAGKSLNLFSDPETRKNTSEETNRLVAALNGASSGGIKFTQVIDADVLPPIASVQQLLTPRLSTLVNNKSFPLPHLYLADFAKAPLSDPFLDSFLDTSVSSDPNFNKTMLDLANTIASFIYNEVAAEGTYTPITIHPPSEYVSCFQRPVNDTCPLLSTVLSSFEMDLLRKAESPISADGATIIDDAGVKVSTKLSAIVPKLLIGLTGTKVPMADCSTPDESSQYSFEVLETDNSTQCYRTLVKRMSNYRTTVVEPQWVESTWDKGSQSVTYFRSSSPLVDGLAFFLGLFVTVSTGIAVALFKKYADVGSFSSTTSHSDTGTELNPHA</sequence>
<dbReference type="InterPro" id="IPR008710">
    <property type="entry name" value="Nicastrin"/>
</dbReference>
<evidence type="ECO:0000256" key="1">
    <source>
        <dbReference type="SAM" id="Phobius"/>
    </source>
</evidence>
<dbReference type="Pfam" id="PF05450">
    <property type="entry name" value="Nicastrin"/>
    <property type="match status" value="1"/>
</dbReference>
<reference evidence="2 3" key="1">
    <citation type="submission" date="2024-11" db="EMBL/GenBank/DDBJ databases">
        <title>Adaptive evolution of stress response genes in parasites aligns with host niche diversity.</title>
        <authorList>
            <person name="Hahn C."/>
            <person name="Resl P."/>
        </authorList>
    </citation>
    <scope>NUCLEOTIDE SEQUENCE [LARGE SCALE GENOMIC DNA]</scope>
    <source>
        <strain evidence="2">EGGRZ-B1_66</strain>
        <tissue evidence="2">Body</tissue>
    </source>
</reference>
<keyword evidence="3" id="KW-1185">Reference proteome</keyword>
<keyword evidence="1" id="KW-1133">Transmembrane helix</keyword>
<evidence type="ECO:0000313" key="2">
    <source>
        <dbReference type="EMBL" id="KAL3315295.1"/>
    </source>
</evidence>
<proteinExistence type="predicted"/>
<dbReference type="PANTHER" id="PTHR21092:SF0">
    <property type="entry name" value="NICASTRIN"/>
    <property type="match status" value="1"/>
</dbReference>
<gene>
    <name evidence="2" type="ORF">Ciccas_006073</name>
</gene>
<accession>A0ABD2Q6Y0</accession>
<name>A0ABD2Q6Y0_9PLAT</name>
<comment type="caution">
    <text evidence="2">The sequence shown here is derived from an EMBL/GenBank/DDBJ whole genome shotgun (WGS) entry which is preliminary data.</text>
</comment>
<dbReference type="AlphaFoldDB" id="A0ABD2Q6Y0"/>
<protein>
    <recommendedName>
        <fullName evidence="4">Nicastrin</fullName>
    </recommendedName>
</protein>
<keyword evidence="1" id="KW-0472">Membrane</keyword>
<dbReference type="PANTHER" id="PTHR21092">
    <property type="entry name" value="NICASTRIN"/>
    <property type="match status" value="1"/>
</dbReference>
<dbReference type="Proteomes" id="UP001626550">
    <property type="component" value="Unassembled WGS sequence"/>
</dbReference>
<evidence type="ECO:0000313" key="3">
    <source>
        <dbReference type="Proteomes" id="UP001626550"/>
    </source>
</evidence>
<evidence type="ECO:0008006" key="4">
    <source>
        <dbReference type="Google" id="ProtNLM"/>
    </source>
</evidence>
<keyword evidence="1" id="KW-0812">Transmembrane</keyword>